<feature type="transmembrane region" description="Helical" evidence="1">
    <location>
        <begin position="148"/>
        <end position="170"/>
    </location>
</feature>
<organism evidence="2 3">
    <name type="scientific">Paucilactobacillus wasatchensis</name>
    <dbReference type="NCBI Taxonomy" id="1335616"/>
    <lineage>
        <taxon>Bacteria</taxon>
        <taxon>Bacillati</taxon>
        <taxon>Bacillota</taxon>
        <taxon>Bacilli</taxon>
        <taxon>Lactobacillales</taxon>
        <taxon>Lactobacillaceae</taxon>
        <taxon>Paucilactobacillus</taxon>
    </lineage>
</organism>
<keyword evidence="1" id="KW-0472">Membrane</keyword>
<feature type="transmembrane region" description="Helical" evidence="1">
    <location>
        <begin position="6"/>
        <end position="25"/>
    </location>
</feature>
<dbReference type="AlphaFoldDB" id="A0A0D1A878"/>
<dbReference type="PATRIC" id="fig|1335616.4.peg.369"/>
<dbReference type="RefSeq" id="WP_044010094.1">
    <property type="nucleotide sequence ID" value="NZ_AWTT01000005.1"/>
</dbReference>
<accession>A0A0D1A878</accession>
<keyword evidence="1" id="KW-0812">Transmembrane</keyword>
<proteinExistence type="predicted"/>
<feature type="transmembrane region" description="Helical" evidence="1">
    <location>
        <begin position="46"/>
        <end position="70"/>
    </location>
</feature>
<dbReference type="EMBL" id="AWTT01000005">
    <property type="protein sequence ID" value="KIS04030.1"/>
    <property type="molecule type" value="Genomic_DNA"/>
</dbReference>
<evidence type="ECO:0000313" key="3">
    <source>
        <dbReference type="Proteomes" id="UP000032279"/>
    </source>
</evidence>
<reference evidence="2 3" key="1">
    <citation type="submission" date="2013-08" db="EMBL/GenBank/DDBJ databases">
        <title>Lactobacillus wasatchii sp. WDC04, a late gas producing bacteria isolated from aged chedder cheese.</title>
        <authorList>
            <person name="Oberg C.J."/>
            <person name="Culumber M."/>
            <person name="McMahon D.J."/>
            <person name="Broadbent J.R."/>
            <person name="Oberg T.S."/>
            <person name="Ortaki F."/>
        </authorList>
    </citation>
    <scope>NUCLEOTIDE SEQUENCE [LARGE SCALE GENOMIC DNA]</scope>
    <source>
        <strain evidence="2 3">WDC04</strain>
    </source>
</reference>
<evidence type="ECO:0000313" key="2">
    <source>
        <dbReference type="EMBL" id="KIS04030.1"/>
    </source>
</evidence>
<keyword evidence="1" id="KW-1133">Transmembrane helix</keyword>
<name>A0A0D1A878_9LACO</name>
<protein>
    <submittedName>
        <fullName evidence="2">Substrate-specific component of predicted pyridoxine ECF transporter</fullName>
    </submittedName>
</protein>
<dbReference type="STRING" id="1335616.WDC_0369"/>
<dbReference type="Proteomes" id="UP000032279">
    <property type="component" value="Unassembled WGS sequence"/>
</dbReference>
<sequence length="180" mass="19716">MRRNYITSGLATIIFTAIIYLISLLQFHVSSPIGDPYVQIGEAVGIIAVLFLGLRLGLLSSLVGIMVANFNSNFSFFYLPMFEMLIIGLIANFLFNLLGKKPHWTTIITVSLGCGITKVVTTFLHYFIQVFISSDCRFSGSIVGALAAMPAGIITAILIVIVTPILYLILHRIVISNSEQ</sequence>
<comment type="caution">
    <text evidence="2">The sequence shown here is derived from an EMBL/GenBank/DDBJ whole genome shotgun (WGS) entry which is preliminary data.</text>
</comment>
<evidence type="ECO:0000256" key="1">
    <source>
        <dbReference type="SAM" id="Phobius"/>
    </source>
</evidence>
<feature type="transmembrane region" description="Helical" evidence="1">
    <location>
        <begin position="76"/>
        <end position="95"/>
    </location>
</feature>
<keyword evidence="3" id="KW-1185">Reference proteome</keyword>
<dbReference type="Gene3D" id="1.10.1760.20">
    <property type="match status" value="1"/>
</dbReference>
<gene>
    <name evidence="2" type="primary">pdxU</name>
    <name evidence="2" type="ORF">WDC_0369</name>
</gene>
<dbReference type="OrthoDB" id="2988652at2"/>
<feature type="transmembrane region" description="Helical" evidence="1">
    <location>
        <begin position="107"/>
        <end position="128"/>
    </location>
</feature>